<protein>
    <submittedName>
        <fullName evidence="1">Uncharacterized protein</fullName>
    </submittedName>
</protein>
<name>A0A6A5H565_CAERE</name>
<dbReference type="AlphaFoldDB" id="A0A6A5H565"/>
<evidence type="ECO:0000313" key="2">
    <source>
        <dbReference type="Proteomes" id="UP000483820"/>
    </source>
</evidence>
<dbReference type="Proteomes" id="UP000483820">
    <property type="component" value="Chromosome III"/>
</dbReference>
<dbReference type="RefSeq" id="XP_053587432.1">
    <property type="nucleotide sequence ID" value="XM_053727855.1"/>
</dbReference>
<dbReference type="CTD" id="78774990"/>
<dbReference type="GeneID" id="78774990"/>
<organism evidence="1 2">
    <name type="scientific">Caenorhabditis remanei</name>
    <name type="common">Caenorhabditis vulgaris</name>
    <dbReference type="NCBI Taxonomy" id="31234"/>
    <lineage>
        <taxon>Eukaryota</taxon>
        <taxon>Metazoa</taxon>
        <taxon>Ecdysozoa</taxon>
        <taxon>Nematoda</taxon>
        <taxon>Chromadorea</taxon>
        <taxon>Rhabditida</taxon>
        <taxon>Rhabditina</taxon>
        <taxon>Rhabditomorpha</taxon>
        <taxon>Rhabditoidea</taxon>
        <taxon>Rhabditidae</taxon>
        <taxon>Peloderinae</taxon>
        <taxon>Caenorhabditis</taxon>
    </lineage>
</organism>
<dbReference type="EMBL" id="WUAV01000003">
    <property type="protein sequence ID" value="KAF1762159.1"/>
    <property type="molecule type" value="Genomic_DNA"/>
</dbReference>
<comment type="caution">
    <text evidence="1">The sequence shown here is derived from an EMBL/GenBank/DDBJ whole genome shotgun (WGS) entry which is preliminary data.</text>
</comment>
<accession>A0A6A5H565</accession>
<evidence type="ECO:0000313" key="1">
    <source>
        <dbReference type="EMBL" id="KAF1762159.1"/>
    </source>
</evidence>
<reference evidence="1 2" key="1">
    <citation type="submission" date="2019-12" db="EMBL/GenBank/DDBJ databases">
        <title>Chromosome-level assembly of the Caenorhabditis remanei genome.</title>
        <authorList>
            <person name="Teterina A.A."/>
            <person name="Willis J.H."/>
            <person name="Phillips P.C."/>
        </authorList>
    </citation>
    <scope>NUCLEOTIDE SEQUENCE [LARGE SCALE GENOMIC DNA]</scope>
    <source>
        <strain evidence="1 2">PX506</strain>
        <tissue evidence="1">Whole organism</tissue>
    </source>
</reference>
<proteinExistence type="predicted"/>
<sequence length="102" mass="11555">MALHRMEQSMTQFSQEEEINMTLQATSNNQEKGAVTSNINEINSMSSLDDSRSCMHLPALEEPSMSICCNKFGSISENSLILYNFGVLIVKHHRFFKDQHAT</sequence>
<gene>
    <name evidence="1" type="ORF">GCK72_010421</name>
</gene>
<dbReference type="KEGG" id="crq:GCK72_010421"/>